<dbReference type="GO" id="GO:0071111">
    <property type="term" value="F:cyclic-guanylate-specific phosphodiesterase activity"/>
    <property type="evidence" value="ECO:0007669"/>
    <property type="project" value="InterPro"/>
</dbReference>
<reference evidence="2 3" key="1">
    <citation type="submission" date="2017-06" db="EMBL/GenBank/DDBJ databases">
        <authorList>
            <person name="Kim H.J."/>
            <person name="Triplett B.A."/>
        </authorList>
    </citation>
    <scope>NUCLEOTIDE SEQUENCE [LARGE SCALE GENOMIC DNA]</scope>
    <source>
        <strain evidence="2 3">CGMCC 4.5593</strain>
    </source>
</reference>
<dbReference type="AlphaFoldDB" id="A0A239N0A2"/>
<dbReference type="InterPro" id="IPR001633">
    <property type="entry name" value="EAL_dom"/>
</dbReference>
<evidence type="ECO:0000259" key="1">
    <source>
        <dbReference type="PROSITE" id="PS50883"/>
    </source>
</evidence>
<dbReference type="InterPro" id="IPR050706">
    <property type="entry name" value="Cyclic-di-GMP_PDE-like"/>
</dbReference>
<dbReference type="SUPFAM" id="SSF141868">
    <property type="entry name" value="EAL domain-like"/>
    <property type="match status" value="1"/>
</dbReference>
<gene>
    <name evidence="2" type="ORF">SAMN05421812_107103</name>
</gene>
<proteinExistence type="predicted"/>
<evidence type="ECO:0000313" key="2">
    <source>
        <dbReference type="EMBL" id="SNT48457.1"/>
    </source>
</evidence>
<sequence length="404" mass="43125">MRKTVRGLDEFDAVLADGLVEPVFQPIVALADGRPVGFEALSRGPKGDLHEASALFAAAAEAGRGPELDRMCVRIAAESFRASDISDLALFVNINPETLAFGLPGDLTRSYAELAQGRDVVIEVTEQSVMRQPSQLLKAVRDSRLLNVWIALDDVGVEPAGVAAMPLVNPDIVKLDRSVVHTAAPSHIVDAVLEEARGQGTQVLAEGIERPEHVAVARSLGATLGQGWLFGRPGPLPRHVQRSTQPLTRVGSRAMSTTTPFELLSMISEVRAVSTAQFAGRAAQVESHAAQAGGPGVFAVNVGDDTYGEAHRRYDYLTSHDLDVVCFGGRLPVHVAGRFRCVPVADTDPLRRERGVLFVGVRDGSGVVARRAAHLGDGSVHTVVSDQADHVIKAMLTLIPRYTA</sequence>
<dbReference type="EMBL" id="FZPH01000007">
    <property type="protein sequence ID" value="SNT48457.1"/>
    <property type="molecule type" value="Genomic_DNA"/>
</dbReference>
<organism evidence="2 3">
    <name type="scientific">Asanoa hainanensis</name>
    <dbReference type="NCBI Taxonomy" id="560556"/>
    <lineage>
        <taxon>Bacteria</taxon>
        <taxon>Bacillati</taxon>
        <taxon>Actinomycetota</taxon>
        <taxon>Actinomycetes</taxon>
        <taxon>Micromonosporales</taxon>
        <taxon>Micromonosporaceae</taxon>
        <taxon>Asanoa</taxon>
    </lineage>
</organism>
<dbReference type="Pfam" id="PF00563">
    <property type="entry name" value="EAL"/>
    <property type="match status" value="1"/>
</dbReference>
<evidence type="ECO:0000313" key="3">
    <source>
        <dbReference type="Proteomes" id="UP000198362"/>
    </source>
</evidence>
<dbReference type="SMART" id="SM00052">
    <property type="entry name" value="EAL"/>
    <property type="match status" value="1"/>
</dbReference>
<protein>
    <submittedName>
        <fullName evidence="2">EAL domain, c-di-GMP-specific phosphodiesterase class I (Or its enzymatically inactive variant)</fullName>
    </submittedName>
</protein>
<feature type="domain" description="EAL" evidence="1">
    <location>
        <begin position="4"/>
        <end position="247"/>
    </location>
</feature>
<dbReference type="Gene3D" id="3.20.20.450">
    <property type="entry name" value="EAL domain"/>
    <property type="match status" value="1"/>
</dbReference>
<dbReference type="CDD" id="cd01948">
    <property type="entry name" value="EAL"/>
    <property type="match status" value="1"/>
</dbReference>
<dbReference type="RefSeq" id="WP_089250611.1">
    <property type="nucleotide sequence ID" value="NZ_FZPH01000007.1"/>
</dbReference>
<dbReference type="PANTHER" id="PTHR33121">
    <property type="entry name" value="CYCLIC DI-GMP PHOSPHODIESTERASE PDEF"/>
    <property type="match status" value="1"/>
</dbReference>
<dbReference type="Proteomes" id="UP000198362">
    <property type="component" value="Unassembled WGS sequence"/>
</dbReference>
<keyword evidence="3" id="KW-1185">Reference proteome</keyword>
<accession>A0A239N0A2</accession>
<dbReference type="PANTHER" id="PTHR33121:SF76">
    <property type="entry name" value="SIGNALING PROTEIN"/>
    <property type="match status" value="1"/>
</dbReference>
<dbReference type="PROSITE" id="PS50883">
    <property type="entry name" value="EAL"/>
    <property type="match status" value="1"/>
</dbReference>
<name>A0A239N0A2_9ACTN</name>
<dbReference type="InterPro" id="IPR035919">
    <property type="entry name" value="EAL_sf"/>
</dbReference>
<dbReference type="OrthoDB" id="3278016at2"/>